<name>A0ABW4TW41_9SPHN</name>
<dbReference type="InterPro" id="IPR014782">
    <property type="entry name" value="Peptidase_M1_dom"/>
</dbReference>
<evidence type="ECO:0000256" key="10">
    <source>
        <dbReference type="SAM" id="SignalP"/>
    </source>
</evidence>
<dbReference type="SUPFAM" id="SSF55486">
    <property type="entry name" value="Metalloproteases ('zincins'), catalytic domain"/>
    <property type="match status" value="1"/>
</dbReference>
<dbReference type="CDD" id="cd09601">
    <property type="entry name" value="M1_APN-Q_like"/>
    <property type="match status" value="1"/>
</dbReference>
<comment type="cofactor">
    <cofactor evidence="9">
        <name>Zn(2+)</name>
        <dbReference type="ChEBI" id="CHEBI:29105"/>
    </cofactor>
    <text evidence="9">Binds 1 zinc ion per subunit.</text>
</comment>
<evidence type="ECO:0000259" key="12">
    <source>
        <dbReference type="Pfam" id="PF11838"/>
    </source>
</evidence>
<keyword evidence="10" id="KW-0732">Signal</keyword>
<proteinExistence type="inferred from homology"/>
<dbReference type="Pfam" id="PF01433">
    <property type="entry name" value="Peptidase_M1"/>
    <property type="match status" value="1"/>
</dbReference>
<feature type="signal peptide" evidence="10">
    <location>
        <begin position="1"/>
        <end position="20"/>
    </location>
</feature>
<accession>A0ABW4TW41</accession>
<protein>
    <recommendedName>
        <fullName evidence="9">Aminopeptidase</fullName>
        <ecNumber evidence="9">3.4.11.-</ecNumber>
    </recommendedName>
</protein>
<dbReference type="PANTHER" id="PTHR11533:SF174">
    <property type="entry name" value="PUROMYCIN-SENSITIVE AMINOPEPTIDASE-RELATED"/>
    <property type="match status" value="1"/>
</dbReference>
<dbReference type="Pfam" id="PF17900">
    <property type="entry name" value="Peptidase_M1_N"/>
    <property type="match status" value="1"/>
</dbReference>
<dbReference type="InterPro" id="IPR050344">
    <property type="entry name" value="Peptidase_M1_aminopeptidases"/>
</dbReference>
<dbReference type="InterPro" id="IPR042097">
    <property type="entry name" value="Aminopeptidase_N-like_N_sf"/>
</dbReference>
<keyword evidence="7 9" id="KW-0862">Zinc</keyword>
<evidence type="ECO:0000256" key="9">
    <source>
        <dbReference type="RuleBase" id="RU364040"/>
    </source>
</evidence>
<dbReference type="GO" id="GO:0016787">
    <property type="term" value="F:hydrolase activity"/>
    <property type="evidence" value="ECO:0007669"/>
    <property type="project" value="UniProtKB-KW"/>
</dbReference>
<keyword evidence="4 9" id="KW-0645">Protease</keyword>
<dbReference type="Gene3D" id="2.60.40.1910">
    <property type="match status" value="1"/>
</dbReference>
<dbReference type="EMBL" id="JBHUGS010000001">
    <property type="protein sequence ID" value="MFD1949989.1"/>
    <property type="molecule type" value="Genomic_DNA"/>
</dbReference>
<organism evidence="14 15">
    <name type="scientific">Sphingomonas arantia</name>
    <dbReference type="NCBI Taxonomy" id="1460676"/>
    <lineage>
        <taxon>Bacteria</taxon>
        <taxon>Pseudomonadati</taxon>
        <taxon>Pseudomonadota</taxon>
        <taxon>Alphaproteobacteria</taxon>
        <taxon>Sphingomonadales</taxon>
        <taxon>Sphingomonadaceae</taxon>
        <taxon>Sphingomonas</taxon>
    </lineage>
</organism>
<dbReference type="Gene3D" id="1.10.390.10">
    <property type="entry name" value="Neutral Protease Domain 2"/>
    <property type="match status" value="1"/>
</dbReference>
<evidence type="ECO:0000256" key="8">
    <source>
        <dbReference type="ARBA" id="ARBA00023049"/>
    </source>
</evidence>
<sequence>MKSYARLSALLLASVTLIGAAPAPLPAVGVQQPGRLPPGVTPLHYDISVEPDAQKLNFTGSETVTIAVARPTTRIVLNAAELAVGYAKLDDSTTPSKLTLDAAAQTLTLDFAKPVAAGTHRLAMSFSGKINESAAGMFAVDYQDGNTPKRMVVTQFEPADARRFAPMWDEPGAKATFSLTAVTPKGQSSFSNMPIASQAKRADGKTVVTFAKSPKMSSYLLFLGQGEIERKARMVGNTEIGVITRKGALAQADYALDAAARILPYYNDYFGVPYPLPKMDMIAAPGSSQFFSAMENWGAILYFDRAVLLDPKLSTETQRQDIFNVVAHEMAHQWFGDLVTMGWWDDLWLNEGFASWMAAKVTGDLNPDWNVPAQDVAGARQAAFGVDARASTHPIVQKIGTVDEVSQAFDTITYQKGQAVIRMLEGAVGPDPFRNGVRAYMAKHQYGNTVTDDLWQAVSASAGRPVKPFMDSFTLQGGVPLITGTEPVCSGGRTRIGLSQGRFGLDAGSKVAQRWIVPVEMTAGAASTTTTVSGAARQSATAAGCGPLVINPRQQGYYRTLTAPKHFETLSRGFGQLALTDQLGLMGDSVALANGGYAPLSRYLTLLDRIPQASSPIVWDLAASQLGALDGLLDGDPAQAAFRTRARGLLAPQFRRVGFVARTGETPSDSILRETLIQVLGGMGDPEVVAGARKLVAGGLDDIPGAVREPVTTVYLSNATPEQWEAMRKLAASSKDAGVRRSLYSRLGNVADPALAQRALDLALTNEATVPDRANLIRGAAYAHPGMTFDWAAAHKDQVNALVEASSRPRYIVGLAGQASDPAVATRVATYAQANLPPASRQGAETSVSQIRYRAGLKAAQRAPLAAWSQSAPAR</sequence>
<evidence type="ECO:0000256" key="1">
    <source>
        <dbReference type="ARBA" id="ARBA00000098"/>
    </source>
</evidence>
<dbReference type="InterPro" id="IPR027268">
    <property type="entry name" value="Peptidase_M4/M1_CTD_sf"/>
</dbReference>
<evidence type="ECO:0000256" key="5">
    <source>
        <dbReference type="ARBA" id="ARBA00022723"/>
    </source>
</evidence>
<dbReference type="PANTHER" id="PTHR11533">
    <property type="entry name" value="PROTEASE M1 ZINC METALLOPROTEASE"/>
    <property type="match status" value="1"/>
</dbReference>
<dbReference type="Proteomes" id="UP001597400">
    <property type="component" value="Unassembled WGS sequence"/>
</dbReference>
<dbReference type="EC" id="3.4.11.-" evidence="9"/>
<evidence type="ECO:0000259" key="13">
    <source>
        <dbReference type="Pfam" id="PF17900"/>
    </source>
</evidence>
<dbReference type="Gene3D" id="2.60.40.1730">
    <property type="entry name" value="tricorn interacting facor f3 domain"/>
    <property type="match status" value="1"/>
</dbReference>
<evidence type="ECO:0000256" key="2">
    <source>
        <dbReference type="ARBA" id="ARBA00010136"/>
    </source>
</evidence>
<feature type="domain" description="ERAP1-like C-terminal" evidence="12">
    <location>
        <begin position="549"/>
        <end position="852"/>
    </location>
</feature>
<evidence type="ECO:0000256" key="4">
    <source>
        <dbReference type="ARBA" id="ARBA00022670"/>
    </source>
</evidence>
<evidence type="ECO:0000259" key="11">
    <source>
        <dbReference type="Pfam" id="PF01433"/>
    </source>
</evidence>
<evidence type="ECO:0000313" key="15">
    <source>
        <dbReference type="Proteomes" id="UP001597400"/>
    </source>
</evidence>
<dbReference type="Gene3D" id="1.25.50.20">
    <property type="match status" value="1"/>
</dbReference>
<feature type="chain" id="PRO_5046322721" description="Aminopeptidase" evidence="10">
    <location>
        <begin position="21"/>
        <end position="875"/>
    </location>
</feature>
<comment type="caution">
    <text evidence="14">The sequence shown here is derived from an EMBL/GenBank/DDBJ whole genome shotgun (WGS) entry which is preliminary data.</text>
</comment>
<comment type="catalytic activity">
    <reaction evidence="1">
        <text>Release of an N-terminal amino acid, Xaa-|-Yaa- from a peptide, amide or arylamide. Xaa is preferably Ala, but may be most amino acids including Pro (slow action). When a terminal hydrophobic residue is followed by a prolyl residue, the two may be released as an intact Xaa-Pro dipeptide.</text>
        <dbReference type="EC" id="3.4.11.2"/>
    </reaction>
</comment>
<keyword evidence="15" id="KW-1185">Reference proteome</keyword>
<dbReference type="InterPro" id="IPR045357">
    <property type="entry name" value="Aminopeptidase_N-like_N"/>
</dbReference>
<dbReference type="PRINTS" id="PR00756">
    <property type="entry name" value="ALADIPTASE"/>
</dbReference>
<feature type="domain" description="Peptidase M1 membrane alanine aminopeptidase" evidence="11">
    <location>
        <begin position="254"/>
        <end position="473"/>
    </location>
</feature>
<keyword evidence="6 9" id="KW-0378">Hydrolase</keyword>
<dbReference type="InterPro" id="IPR024571">
    <property type="entry name" value="ERAP1-like_C_dom"/>
</dbReference>
<keyword evidence="8 9" id="KW-0482">Metalloprotease</keyword>
<evidence type="ECO:0000313" key="14">
    <source>
        <dbReference type="EMBL" id="MFD1949989.1"/>
    </source>
</evidence>
<evidence type="ECO:0000256" key="7">
    <source>
        <dbReference type="ARBA" id="ARBA00022833"/>
    </source>
</evidence>
<dbReference type="Pfam" id="PF11838">
    <property type="entry name" value="ERAP1_C"/>
    <property type="match status" value="1"/>
</dbReference>
<comment type="similarity">
    <text evidence="2 9">Belongs to the peptidase M1 family.</text>
</comment>
<feature type="domain" description="Aminopeptidase N-like N-terminal" evidence="13">
    <location>
        <begin position="42"/>
        <end position="220"/>
    </location>
</feature>
<dbReference type="RefSeq" id="WP_380927731.1">
    <property type="nucleotide sequence ID" value="NZ_JBHUGS010000001.1"/>
</dbReference>
<evidence type="ECO:0000256" key="6">
    <source>
        <dbReference type="ARBA" id="ARBA00022801"/>
    </source>
</evidence>
<keyword evidence="5 9" id="KW-0479">Metal-binding</keyword>
<keyword evidence="3 9" id="KW-0031">Aminopeptidase</keyword>
<dbReference type="InterPro" id="IPR034016">
    <property type="entry name" value="M1_APN-typ"/>
</dbReference>
<gene>
    <name evidence="14" type="ORF">ACFSGX_04290</name>
</gene>
<evidence type="ECO:0000256" key="3">
    <source>
        <dbReference type="ARBA" id="ARBA00022438"/>
    </source>
</evidence>
<dbReference type="InterPro" id="IPR001930">
    <property type="entry name" value="Peptidase_M1"/>
</dbReference>
<reference evidence="15" key="1">
    <citation type="journal article" date="2019" name="Int. J. Syst. Evol. Microbiol.">
        <title>The Global Catalogue of Microorganisms (GCM) 10K type strain sequencing project: providing services to taxonomists for standard genome sequencing and annotation.</title>
        <authorList>
            <consortium name="The Broad Institute Genomics Platform"/>
            <consortium name="The Broad Institute Genome Sequencing Center for Infectious Disease"/>
            <person name="Wu L."/>
            <person name="Ma J."/>
        </authorList>
    </citation>
    <scope>NUCLEOTIDE SEQUENCE [LARGE SCALE GENOMIC DNA]</scope>
    <source>
        <strain evidence="15">CGMCC 1.12702</strain>
    </source>
</reference>
<dbReference type="SUPFAM" id="SSF63737">
    <property type="entry name" value="Leukotriene A4 hydrolase N-terminal domain"/>
    <property type="match status" value="1"/>
</dbReference>